<dbReference type="EMBL" id="SHLD01000001">
    <property type="protein sequence ID" value="RZU76791.1"/>
    <property type="molecule type" value="Genomic_DNA"/>
</dbReference>
<reference evidence="1 2" key="1">
    <citation type="submission" date="2019-02" db="EMBL/GenBank/DDBJ databases">
        <title>Sequencing the genomes of 1000 actinobacteria strains.</title>
        <authorList>
            <person name="Klenk H.-P."/>
        </authorList>
    </citation>
    <scope>NUCLEOTIDE SEQUENCE [LARGE SCALE GENOMIC DNA]</scope>
    <source>
        <strain evidence="1 2">DSM 45612</strain>
    </source>
</reference>
<proteinExistence type="predicted"/>
<accession>A0A4Q8BH44</accession>
<sequence length="71" mass="7938">MFLSFGYLILCQILRLVVQCLRGERSKDIEVLVLRHQVAVLRRQVAPAGDSQGSVALLSDNGELSRICYYG</sequence>
<gene>
    <name evidence="1" type="ORF">EV384_5478</name>
</gene>
<comment type="caution">
    <text evidence="1">The sequence shown here is derived from an EMBL/GenBank/DDBJ whole genome shotgun (WGS) entry which is preliminary data.</text>
</comment>
<dbReference type="Proteomes" id="UP000294114">
    <property type="component" value="Unassembled WGS sequence"/>
</dbReference>
<evidence type="ECO:0000313" key="1">
    <source>
        <dbReference type="EMBL" id="RZU76791.1"/>
    </source>
</evidence>
<evidence type="ECO:0000313" key="2">
    <source>
        <dbReference type="Proteomes" id="UP000294114"/>
    </source>
</evidence>
<dbReference type="AlphaFoldDB" id="A0A4Q8BH44"/>
<dbReference type="RefSeq" id="WP_130337684.1">
    <property type="nucleotide sequence ID" value="NZ_SHLD01000001.1"/>
</dbReference>
<name>A0A4Q8BH44_9ACTN</name>
<organism evidence="1 2">
    <name type="scientific">Micromonospora kangleipakensis</name>
    <dbReference type="NCBI Taxonomy" id="1077942"/>
    <lineage>
        <taxon>Bacteria</taxon>
        <taxon>Bacillati</taxon>
        <taxon>Actinomycetota</taxon>
        <taxon>Actinomycetes</taxon>
        <taxon>Micromonosporales</taxon>
        <taxon>Micromonosporaceae</taxon>
        <taxon>Micromonospora</taxon>
    </lineage>
</organism>
<keyword evidence="2" id="KW-1185">Reference proteome</keyword>
<protein>
    <submittedName>
        <fullName evidence="1">Uncharacterized protein</fullName>
    </submittedName>
</protein>
<dbReference type="OrthoDB" id="3543915at2"/>